<reference evidence="2" key="1">
    <citation type="journal article" date="2020" name="New Phytol.">
        <title>Comparative genomics reveals dynamic genome evolution in host specialist ectomycorrhizal fungi.</title>
        <authorList>
            <person name="Lofgren L.A."/>
            <person name="Nguyen N.H."/>
            <person name="Vilgalys R."/>
            <person name="Ruytinx J."/>
            <person name="Liao H.L."/>
            <person name="Branco S."/>
            <person name="Kuo A."/>
            <person name="LaButti K."/>
            <person name="Lipzen A."/>
            <person name="Andreopoulos W."/>
            <person name="Pangilinan J."/>
            <person name="Riley R."/>
            <person name="Hundley H."/>
            <person name="Na H."/>
            <person name="Barry K."/>
            <person name="Grigoriev I.V."/>
            <person name="Stajich J.E."/>
            <person name="Kennedy P.G."/>
        </authorList>
    </citation>
    <scope>NUCLEOTIDE SEQUENCE</scope>
    <source>
        <strain evidence="2">FC203</strain>
    </source>
</reference>
<evidence type="ECO:0000313" key="3">
    <source>
        <dbReference type="Proteomes" id="UP001195769"/>
    </source>
</evidence>
<proteinExistence type="predicted"/>
<evidence type="ECO:0000313" key="2">
    <source>
        <dbReference type="EMBL" id="KAG1898352.1"/>
    </source>
</evidence>
<feature type="region of interest" description="Disordered" evidence="1">
    <location>
        <begin position="161"/>
        <end position="186"/>
    </location>
</feature>
<sequence length="257" mass="28767">MGTGNPQGSQLYRAFHKCHTSRVHATTGTTKKHSDFLLAMHQAWKNDNSQRNPFESRFACCHTSTAREIQAGINVSLHTDISPSRLITSSIDLQDQQQRLKVDIANMSLQKHPPPHHCQHLRIWRTLTDATSKHHPAPTRHTDSPASSVHAQTMPVNAGVARTHTEDTRMKREGKEEEREEEGRILSVSRHPDSAPIFCNEDATPNMSHSRATTQPSPISTRSPLTSIVHTNTQRAPANLPMPPLLPVLDICAKHWQ</sequence>
<accession>A0AAD4E2X3</accession>
<feature type="region of interest" description="Disordered" evidence="1">
    <location>
        <begin position="131"/>
        <end position="150"/>
    </location>
</feature>
<name>A0AAD4E2X3_9AGAM</name>
<evidence type="ECO:0000256" key="1">
    <source>
        <dbReference type="SAM" id="MobiDB-lite"/>
    </source>
</evidence>
<comment type="caution">
    <text evidence="2">The sequence shown here is derived from an EMBL/GenBank/DDBJ whole genome shotgun (WGS) entry which is preliminary data.</text>
</comment>
<dbReference type="GeneID" id="64661701"/>
<dbReference type="Proteomes" id="UP001195769">
    <property type="component" value="Unassembled WGS sequence"/>
</dbReference>
<feature type="compositionally biased region" description="Polar residues" evidence="1">
    <location>
        <begin position="203"/>
        <end position="224"/>
    </location>
</feature>
<dbReference type="AlphaFoldDB" id="A0AAD4E2X3"/>
<organism evidence="2 3">
    <name type="scientific">Suillus fuscotomentosus</name>
    <dbReference type="NCBI Taxonomy" id="1912939"/>
    <lineage>
        <taxon>Eukaryota</taxon>
        <taxon>Fungi</taxon>
        <taxon>Dikarya</taxon>
        <taxon>Basidiomycota</taxon>
        <taxon>Agaricomycotina</taxon>
        <taxon>Agaricomycetes</taxon>
        <taxon>Agaricomycetidae</taxon>
        <taxon>Boletales</taxon>
        <taxon>Suillineae</taxon>
        <taxon>Suillaceae</taxon>
        <taxon>Suillus</taxon>
    </lineage>
</organism>
<feature type="compositionally biased region" description="Basic and acidic residues" evidence="1">
    <location>
        <begin position="163"/>
        <end position="184"/>
    </location>
</feature>
<gene>
    <name evidence="2" type="ORF">F5891DRAFT_1191031</name>
</gene>
<feature type="region of interest" description="Disordered" evidence="1">
    <location>
        <begin position="201"/>
        <end position="224"/>
    </location>
</feature>
<keyword evidence="3" id="KW-1185">Reference proteome</keyword>
<dbReference type="EMBL" id="JABBWK010000040">
    <property type="protein sequence ID" value="KAG1898352.1"/>
    <property type="molecule type" value="Genomic_DNA"/>
</dbReference>
<dbReference type="RefSeq" id="XP_041223928.1">
    <property type="nucleotide sequence ID" value="XM_041367403.1"/>
</dbReference>
<protein>
    <submittedName>
        <fullName evidence="2">Uncharacterized protein</fullName>
    </submittedName>
</protein>